<dbReference type="EMBL" id="JAERWL010000016">
    <property type="protein sequence ID" value="MBM9478274.1"/>
    <property type="molecule type" value="Genomic_DNA"/>
</dbReference>
<organism evidence="7 8">
    <name type="scientific">Nakamurella flavida</name>
    <dbReference type="NCBI Taxonomy" id="363630"/>
    <lineage>
        <taxon>Bacteria</taxon>
        <taxon>Bacillati</taxon>
        <taxon>Actinomycetota</taxon>
        <taxon>Actinomycetes</taxon>
        <taxon>Nakamurellales</taxon>
        <taxon>Nakamurellaceae</taxon>
        <taxon>Nakamurella</taxon>
    </lineage>
</organism>
<evidence type="ECO:0000256" key="2">
    <source>
        <dbReference type="ARBA" id="ARBA00022475"/>
    </source>
</evidence>
<keyword evidence="4 6" id="KW-1133">Transmembrane helix</keyword>
<keyword evidence="2" id="KW-1003">Cell membrane</keyword>
<dbReference type="Pfam" id="PF01810">
    <property type="entry name" value="LysE"/>
    <property type="match status" value="1"/>
</dbReference>
<keyword evidence="3 6" id="KW-0812">Transmembrane</keyword>
<dbReference type="InterPro" id="IPR001123">
    <property type="entry name" value="LeuE-type"/>
</dbReference>
<reference evidence="7" key="1">
    <citation type="submission" date="2021-01" db="EMBL/GenBank/DDBJ databases">
        <title>KCTC 19127 draft genome.</title>
        <authorList>
            <person name="An D."/>
        </authorList>
    </citation>
    <scope>NUCLEOTIDE SEQUENCE</scope>
    <source>
        <strain evidence="7">KCTC 19127</strain>
    </source>
</reference>
<evidence type="ECO:0000256" key="3">
    <source>
        <dbReference type="ARBA" id="ARBA00022692"/>
    </source>
</evidence>
<evidence type="ECO:0000256" key="6">
    <source>
        <dbReference type="SAM" id="Phobius"/>
    </source>
</evidence>
<sequence>MPHLLLPFILVVVVLTLTPGPDMVLVLRNGSRGGSRAAWWTGLGCCAGIAVYAAASALGLAAVLAASATAFLVIKLLGAVYLVHLGVRALWHSRRASSAAAAAATATSPQAAVVRRWSAFRQGLVSNLLNPKIALIFLTLIPQFVSPGEPALLTTGILAATFLALAVLWWRVFSLAIGGLGRVLARERVRTAVERVSGVVLIGLGVRVALTANR</sequence>
<dbReference type="PANTHER" id="PTHR30086:SF20">
    <property type="entry name" value="ARGININE EXPORTER PROTEIN ARGO-RELATED"/>
    <property type="match status" value="1"/>
</dbReference>
<accession>A0A939C6M7</accession>
<dbReference type="GO" id="GO:0015171">
    <property type="term" value="F:amino acid transmembrane transporter activity"/>
    <property type="evidence" value="ECO:0007669"/>
    <property type="project" value="TreeGrafter"/>
</dbReference>
<feature type="transmembrane region" description="Helical" evidence="6">
    <location>
        <begin position="61"/>
        <end position="87"/>
    </location>
</feature>
<dbReference type="AlphaFoldDB" id="A0A939C6M7"/>
<keyword evidence="8" id="KW-1185">Reference proteome</keyword>
<feature type="transmembrane region" description="Helical" evidence="6">
    <location>
        <begin position="151"/>
        <end position="172"/>
    </location>
</feature>
<dbReference type="GO" id="GO:0005886">
    <property type="term" value="C:plasma membrane"/>
    <property type="evidence" value="ECO:0007669"/>
    <property type="project" value="UniProtKB-SubCell"/>
</dbReference>
<dbReference type="Proteomes" id="UP000663801">
    <property type="component" value="Unassembled WGS sequence"/>
</dbReference>
<dbReference type="RefSeq" id="WP_205258389.1">
    <property type="nucleotide sequence ID" value="NZ_BAAAPV010000006.1"/>
</dbReference>
<evidence type="ECO:0000313" key="7">
    <source>
        <dbReference type="EMBL" id="MBM9478274.1"/>
    </source>
</evidence>
<evidence type="ECO:0000256" key="4">
    <source>
        <dbReference type="ARBA" id="ARBA00022989"/>
    </source>
</evidence>
<feature type="transmembrane region" description="Helical" evidence="6">
    <location>
        <begin position="124"/>
        <end position="145"/>
    </location>
</feature>
<evidence type="ECO:0000256" key="1">
    <source>
        <dbReference type="ARBA" id="ARBA00004651"/>
    </source>
</evidence>
<feature type="transmembrane region" description="Helical" evidence="6">
    <location>
        <begin position="6"/>
        <end position="25"/>
    </location>
</feature>
<gene>
    <name evidence="7" type="ORF">JL107_17640</name>
</gene>
<evidence type="ECO:0000313" key="8">
    <source>
        <dbReference type="Proteomes" id="UP000663801"/>
    </source>
</evidence>
<name>A0A939C6M7_9ACTN</name>
<feature type="transmembrane region" description="Helical" evidence="6">
    <location>
        <begin position="37"/>
        <end position="55"/>
    </location>
</feature>
<dbReference type="PIRSF" id="PIRSF006324">
    <property type="entry name" value="LeuE"/>
    <property type="match status" value="1"/>
</dbReference>
<protein>
    <submittedName>
        <fullName evidence="7">LysE family translocator</fullName>
    </submittedName>
</protein>
<proteinExistence type="predicted"/>
<keyword evidence="5 6" id="KW-0472">Membrane</keyword>
<evidence type="ECO:0000256" key="5">
    <source>
        <dbReference type="ARBA" id="ARBA00023136"/>
    </source>
</evidence>
<dbReference type="PANTHER" id="PTHR30086">
    <property type="entry name" value="ARGININE EXPORTER PROTEIN ARGO"/>
    <property type="match status" value="1"/>
</dbReference>
<comment type="caution">
    <text evidence="7">The sequence shown here is derived from an EMBL/GenBank/DDBJ whole genome shotgun (WGS) entry which is preliminary data.</text>
</comment>
<comment type="subcellular location">
    <subcellularLocation>
        <location evidence="1">Cell membrane</location>
        <topology evidence="1">Multi-pass membrane protein</topology>
    </subcellularLocation>
</comment>